<accession>A0A0L6CTU0</accession>
<dbReference type="STRING" id="74031.SAMN04488077_107131"/>
<dbReference type="CDD" id="cd22359">
    <property type="entry name" value="SfsA-like_bacterial"/>
    <property type="match status" value="1"/>
</dbReference>
<dbReference type="InterPro" id="IPR040452">
    <property type="entry name" value="SfsA_C"/>
</dbReference>
<gene>
    <name evidence="1 4" type="primary">sfsA</name>
    <name evidence="4" type="ORF">ROTO_23910</name>
</gene>
<comment type="similarity">
    <text evidence="1">Belongs to the SfsA family.</text>
</comment>
<dbReference type="EMBL" id="LGVV01000032">
    <property type="protein sequence ID" value="KNX41090.1"/>
    <property type="molecule type" value="Genomic_DNA"/>
</dbReference>
<proteinExistence type="inferred from homology"/>
<dbReference type="Gene3D" id="3.40.1350.60">
    <property type="match status" value="1"/>
</dbReference>
<dbReference type="RefSeq" id="WP_050663268.1">
    <property type="nucleotide sequence ID" value="NZ_CP118494.1"/>
</dbReference>
<evidence type="ECO:0000256" key="1">
    <source>
        <dbReference type="HAMAP-Rule" id="MF_00095"/>
    </source>
</evidence>
<dbReference type="Proteomes" id="UP000037046">
    <property type="component" value="Unassembled WGS sequence"/>
</dbReference>
<dbReference type="InterPro" id="IPR005224">
    <property type="entry name" value="SfsA"/>
</dbReference>
<feature type="domain" description="SfsA N-terminal OB" evidence="3">
    <location>
        <begin position="13"/>
        <end position="74"/>
    </location>
</feature>
<organism evidence="4 5">
    <name type="scientific">Roseovarius tolerans</name>
    <dbReference type="NCBI Taxonomy" id="74031"/>
    <lineage>
        <taxon>Bacteria</taxon>
        <taxon>Pseudomonadati</taxon>
        <taxon>Pseudomonadota</taxon>
        <taxon>Alphaproteobacteria</taxon>
        <taxon>Rhodobacterales</taxon>
        <taxon>Roseobacteraceae</taxon>
        <taxon>Roseovarius</taxon>
    </lineage>
</organism>
<dbReference type="Gene3D" id="2.40.50.580">
    <property type="match status" value="1"/>
</dbReference>
<dbReference type="PANTHER" id="PTHR30545">
    <property type="entry name" value="SUGAR FERMENTATION STIMULATION PROTEIN A"/>
    <property type="match status" value="1"/>
</dbReference>
<dbReference type="Pfam" id="PF03749">
    <property type="entry name" value="SfsA"/>
    <property type="match status" value="1"/>
</dbReference>
<dbReference type="PANTHER" id="PTHR30545:SF2">
    <property type="entry name" value="SUGAR FERMENTATION STIMULATION PROTEIN A"/>
    <property type="match status" value="1"/>
</dbReference>
<keyword evidence="5" id="KW-1185">Reference proteome</keyword>
<reference evidence="5" key="1">
    <citation type="submission" date="2015-07" db="EMBL/GenBank/DDBJ databases">
        <title>Draft Genome Sequence of Roseovarius tolerans EL-164, a producer of N-Acylated Alanine Methyl Esters (NAMEs).</title>
        <authorList>
            <person name="Voget S."/>
            <person name="Bruns H."/>
            <person name="Wagner-Doebler I."/>
            <person name="Schulz S."/>
            <person name="Daniel R."/>
        </authorList>
    </citation>
    <scope>NUCLEOTIDE SEQUENCE [LARGE SCALE GENOMIC DNA]</scope>
    <source>
        <strain evidence="5">EL-164</strain>
    </source>
</reference>
<evidence type="ECO:0000313" key="5">
    <source>
        <dbReference type="Proteomes" id="UP000037046"/>
    </source>
</evidence>
<sequence length="233" mass="25495">MRFQTPLVPARLIRRYKRFLADIRLEDGQEAVAHCANPGSMMGLAEPGMRIWVEPNDDPKKRLKYGWRLVDHENGHFTGVDTGLPNRALRAALEVGEVAELAEYATVRPEQKYGENSRIDFLLSGAGLPDAYVEVKSVTLSRAPGVAEFPDSVTARGAKHLGELARVAQAGHRAVLFYLVQRTDAQTVRVAADIDPGYARAMDAARAAGVTVLSYRADISPDQITLGPGLHHD</sequence>
<evidence type="ECO:0000259" key="2">
    <source>
        <dbReference type="Pfam" id="PF03749"/>
    </source>
</evidence>
<dbReference type="AlphaFoldDB" id="A0A0L6CTU0"/>
<dbReference type="GO" id="GO:0003677">
    <property type="term" value="F:DNA binding"/>
    <property type="evidence" value="ECO:0007669"/>
    <property type="project" value="InterPro"/>
</dbReference>
<protein>
    <recommendedName>
        <fullName evidence="1">Sugar fermentation stimulation protein homolog</fullName>
    </recommendedName>
</protein>
<dbReference type="PATRIC" id="fig|74031.6.peg.2444"/>
<dbReference type="Pfam" id="PF17746">
    <property type="entry name" value="SfsA_N"/>
    <property type="match status" value="1"/>
</dbReference>
<evidence type="ECO:0000259" key="3">
    <source>
        <dbReference type="Pfam" id="PF17746"/>
    </source>
</evidence>
<evidence type="ECO:0000313" key="4">
    <source>
        <dbReference type="EMBL" id="KNX41090.1"/>
    </source>
</evidence>
<dbReference type="NCBIfam" id="TIGR00230">
    <property type="entry name" value="sfsA"/>
    <property type="match status" value="1"/>
</dbReference>
<dbReference type="InterPro" id="IPR041465">
    <property type="entry name" value="SfsA_N"/>
</dbReference>
<comment type="caution">
    <text evidence="4">The sequence shown here is derived from an EMBL/GenBank/DDBJ whole genome shotgun (WGS) entry which is preliminary data.</text>
</comment>
<name>A0A0L6CTU0_9RHOB</name>
<feature type="domain" description="Sugar fermentation stimulation protein C-terminal" evidence="2">
    <location>
        <begin position="84"/>
        <end position="222"/>
    </location>
</feature>
<dbReference type="OrthoDB" id="9802365at2"/>
<dbReference type="HAMAP" id="MF_00095">
    <property type="entry name" value="SfsA"/>
    <property type="match status" value="1"/>
</dbReference>